<evidence type="ECO:0000313" key="1">
    <source>
        <dbReference type="EMBL" id="KAK2188238.1"/>
    </source>
</evidence>
<organism evidence="1 2">
    <name type="scientific">Ridgeia piscesae</name>
    <name type="common">Tubeworm</name>
    <dbReference type="NCBI Taxonomy" id="27915"/>
    <lineage>
        <taxon>Eukaryota</taxon>
        <taxon>Metazoa</taxon>
        <taxon>Spiralia</taxon>
        <taxon>Lophotrochozoa</taxon>
        <taxon>Annelida</taxon>
        <taxon>Polychaeta</taxon>
        <taxon>Sedentaria</taxon>
        <taxon>Canalipalpata</taxon>
        <taxon>Sabellida</taxon>
        <taxon>Siboglinidae</taxon>
        <taxon>Ridgeia</taxon>
    </lineage>
</organism>
<dbReference type="Proteomes" id="UP001209878">
    <property type="component" value="Unassembled WGS sequence"/>
</dbReference>
<proteinExistence type="predicted"/>
<reference evidence="1" key="1">
    <citation type="journal article" date="2023" name="Mol. Biol. Evol.">
        <title>Third-Generation Sequencing Reveals the Adaptive Role of the Epigenome in Three Deep-Sea Polychaetes.</title>
        <authorList>
            <person name="Perez M."/>
            <person name="Aroh O."/>
            <person name="Sun Y."/>
            <person name="Lan Y."/>
            <person name="Juniper S.K."/>
            <person name="Young C.R."/>
            <person name="Angers B."/>
            <person name="Qian P.Y."/>
        </authorList>
    </citation>
    <scope>NUCLEOTIDE SEQUENCE</scope>
    <source>
        <strain evidence="1">R07B-5</strain>
    </source>
</reference>
<dbReference type="EMBL" id="JAODUO010000139">
    <property type="protein sequence ID" value="KAK2188238.1"/>
    <property type="molecule type" value="Genomic_DNA"/>
</dbReference>
<comment type="caution">
    <text evidence="1">The sequence shown here is derived from an EMBL/GenBank/DDBJ whole genome shotgun (WGS) entry which is preliminary data.</text>
</comment>
<sequence length="116" mass="12754">MWCVFYKRAVELADNRVRKPSDNDWPEKHIAKTPCRSGLSHWVKGTSISVRSCGKCCGGHCATDNASVVCNMKLFLTKNTVNESADSCGTVCAETIHEKLTCPRHVNWLLSGGGQL</sequence>
<protein>
    <submittedName>
        <fullName evidence="1">Uncharacterized protein</fullName>
    </submittedName>
</protein>
<gene>
    <name evidence="1" type="ORF">NP493_139g04023</name>
</gene>
<dbReference type="AlphaFoldDB" id="A0AAD9UG55"/>
<accession>A0AAD9UG55</accession>
<keyword evidence="2" id="KW-1185">Reference proteome</keyword>
<name>A0AAD9UG55_RIDPI</name>
<evidence type="ECO:0000313" key="2">
    <source>
        <dbReference type="Proteomes" id="UP001209878"/>
    </source>
</evidence>